<evidence type="ECO:0000313" key="2">
    <source>
        <dbReference type="EMBL" id="VDP34257.1"/>
    </source>
</evidence>
<organism evidence="4">
    <name type="scientific">Schistosoma curassoni</name>
    <dbReference type="NCBI Taxonomy" id="6186"/>
    <lineage>
        <taxon>Eukaryota</taxon>
        <taxon>Metazoa</taxon>
        <taxon>Spiralia</taxon>
        <taxon>Lophotrochozoa</taxon>
        <taxon>Platyhelminthes</taxon>
        <taxon>Trematoda</taxon>
        <taxon>Digenea</taxon>
        <taxon>Strigeidida</taxon>
        <taxon>Schistosomatoidea</taxon>
        <taxon>Schistosomatidae</taxon>
        <taxon>Schistosoma</taxon>
    </lineage>
</organism>
<accession>A0A183K2B5</accession>
<keyword evidence="3" id="KW-1185">Reference proteome</keyword>
<feature type="region of interest" description="Disordered" evidence="1">
    <location>
        <begin position="18"/>
        <end position="37"/>
    </location>
</feature>
<dbReference type="EMBL" id="UZAK01033083">
    <property type="protein sequence ID" value="VDP34257.1"/>
    <property type="molecule type" value="Genomic_DNA"/>
</dbReference>
<dbReference type="AlphaFoldDB" id="A0A183K2B5"/>
<evidence type="ECO:0000313" key="4">
    <source>
        <dbReference type="WBParaSite" id="SCUD_0000912801-mRNA-1"/>
    </source>
</evidence>
<evidence type="ECO:0000313" key="3">
    <source>
        <dbReference type="Proteomes" id="UP000279833"/>
    </source>
</evidence>
<protein>
    <submittedName>
        <fullName evidence="2 4">Uncharacterized protein</fullName>
    </submittedName>
</protein>
<gene>
    <name evidence="2" type="ORF">SCUD_LOCUS9128</name>
</gene>
<reference evidence="2 3" key="2">
    <citation type="submission" date="2018-11" db="EMBL/GenBank/DDBJ databases">
        <authorList>
            <consortium name="Pathogen Informatics"/>
        </authorList>
    </citation>
    <scope>NUCLEOTIDE SEQUENCE [LARGE SCALE GENOMIC DNA]</scope>
    <source>
        <strain evidence="2">Dakar</strain>
        <strain evidence="3">Dakar, Senegal</strain>
    </source>
</reference>
<name>A0A183K2B5_9TREM</name>
<dbReference type="WBParaSite" id="SCUD_0000912801-mRNA-1">
    <property type="protein sequence ID" value="SCUD_0000912801-mRNA-1"/>
    <property type="gene ID" value="SCUD_0000912801"/>
</dbReference>
<proteinExistence type="predicted"/>
<reference evidence="4" key="1">
    <citation type="submission" date="2016-06" db="UniProtKB">
        <authorList>
            <consortium name="WormBaseParasite"/>
        </authorList>
    </citation>
    <scope>IDENTIFICATION</scope>
</reference>
<sequence>MTAIMMVLMVVHPEIMNQTKNKRKKPTTTRITMNNQQ</sequence>
<feature type="compositionally biased region" description="Low complexity" evidence="1">
    <location>
        <begin position="28"/>
        <end position="37"/>
    </location>
</feature>
<evidence type="ECO:0000256" key="1">
    <source>
        <dbReference type="SAM" id="MobiDB-lite"/>
    </source>
</evidence>
<dbReference type="Proteomes" id="UP000279833">
    <property type="component" value="Unassembled WGS sequence"/>
</dbReference>